<organism evidence="2 3">
    <name type="scientific">Rhodococcus tukisamuensis</name>
    <dbReference type="NCBI Taxonomy" id="168276"/>
    <lineage>
        <taxon>Bacteria</taxon>
        <taxon>Bacillati</taxon>
        <taxon>Actinomycetota</taxon>
        <taxon>Actinomycetes</taxon>
        <taxon>Mycobacteriales</taxon>
        <taxon>Nocardiaceae</taxon>
        <taxon>Rhodococcus</taxon>
    </lineage>
</organism>
<protein>
    <submittedName>
        <fullName evidence="2">TIGR03086 family protein</fullName>
    </submittedName>
</protein>
<sequence length="196" mass="21402">MALGWLELQHRAQQEFGKRVRGVTDWSAPTPDTDWDTADLVRHVIVEQQWVPPLLGGLTLAEAAAHVRPLGDDLASEWAQYSGRAVLAWSVASPSAPVHLSYGTVTVDEYLHEQVADLAIHSWDLARAAGMDESLDARLVAAVWEELDERREMLSASGLFASPVPVADDAPLQTRLLALTGRDDRSTPPPRPTGGR</sequence>
<reference evidence="2 3" key="1">
    <citation type="submission" date="2016-10" db="EMBL/GenBank/DDBJ databases">
        <authorList>
            <person name="de Groot N.N."/>
        </authorList>
    </citation>
    <scope>NUCLEOTIDE SEQUENCE [LARGE SCALE GENOMIC DNA]</scope>
    <source>
        <strain evidence="2 3">JCM 11308</strain>
    </source>
</reference>
<dbReference type="RefSeq" id="WP_072843431.1">
    <property type="nucleotide sequence ID" value="NZ_FNAB01000003.1"/>
</dbReference>
<evidence type="ECO:0000259" key="1">
    <source>
        <dbReference type="Pfam" id="PF11716"/>
    </source>
</evidence>
<name>A0A1G6SBL0_9NOCA</name>
<evidence type="ECO:0000313" key="2">
    <source>
        <dbReference type="EMBL" id="SDD14278.1"/>
    </source>
</evidence>
<gene>
    <name evidence="2" type="ORF">SAMN05444580_10383</name>
</gene>
<feature type="domain" description="Mycothiol-dependent maleylpyruvate isomerase metal-binding" evidence="1">
    <location>
        <begin position="12"/>
        <end position="126"/>
    </location>
</feature>
<dbReference type="AlphaFoldDB" id="A0A1G6SBL0"/>
<dbReference type="GO" id="GO:0046872">
    <property type="term" value="F:metal ion binding"/>
    <property type="evidence" value="ECO:0007669"/>
    <property type="project" value="InterPro"/>
</dbReference>
<dbReference type="EMBL" id="FNAB01000003">
    <property type="protein sequence ID" value="SDD14278.1"/>
    <property type="molecule type" value="Genomic_DNA"/>
</dbReference>
<proteinExistence type="predicted"/>
<dbReference type="Pfam" id="PF11716">
    <property type="entry name" value="MDMPI_N"/>
    <property type="match status" value="1"/>
</dbReference>
<dbReference type="InterPro" id="IPR024344">
    <property type="entry name" value="MDMPI_metal-binding"/>
</dbReference>
<dbReference type="SUPFAM" id="SSF109854">
    <property type="entry name" value="DinB/YfiT-like putative metalloenzymes"/>
    <property type="match status" value="1"/>
</dbReference>
<dbReference type="Proteomes" id="UP000199417">
    <property type="component" value="Unassembled WGS sequence"/>
</dbReference>
<accession>A0A1G6SBL0</accession>
<dbReference type="InterPro" id="IPR034660">
    <property type="entry name" value="DinB/YfiT-like"/>
</dbReference>
<evidence type="ECO:0000313" key="3">
    <source>
        <dbReference type="Proteomes" id="UP000199417"/>
    </source>
</evidence>
<dbReference type="InterPro" id="IPR017520">
    <property type="entry name" value="CHP03086"/>
</dbReference>
<dbReference type="NCBIfam" id="TIGR03086">
    <property type="entry name" value="TIGR03086 family metal-binding protein"/>
    <property type="match status" value="1"/>
</dbReference>
<keyword evidence="3" id="KW-1185">Reference proteome</keyword>
<dbReference type="STRING" id="168276.SAMN05444580_10383"/>